<sequence>MKRLLPVALAGLLLASGPWYGAEARVGSCASNTTDVDGGGPDVVLGLPSYDLAGKPDAGALVVFSDVAAPGSDDPRNPVRRTLLTMDDIPGLTAQAGARFGAAVLLAPDYILGDDGDYCSELVVGAPGQTVDGRQGAGQVFRLRGSTSGAIRLSATWDEASLSGLGGAQAGAAFGSSLAGVNGGNVVVGAPGRDVDGVVDAGWVVSASLDGSRVAGRTTQTGSGDGAAEAGDRFGEVLRILPTCVGSFLVVGVPHEDVGPRSDAGAVVLVGPAGTQSLTHQSTPGAGDAAEVGDRYGAALDAYFTGTGSTRRGLVAIGVPGEDVGTAADAGTVSFASFPAPPQAVFSGLVGLPATLDQASPGVAGSVAAGDAYGTAVATGGFGPGPSLDLVTSSPREDVGTVGDAGLADTISLRDDGSADPGRPGAPWTQDSPGVPDRAEAGDLFGSDVAAVGLPQATDANLVVVTVPGEDVASVPDAGVAHLGAPPGDRSVLLVMPVYQVGAGLGMTVARVMPDSVFCGA</sequence>
<dbReference type="SMART" id="SM00191">
    <property type="entry name" value="Int_alpha"/>
    <property type="match status" value="4"/>
</dbReference>
<dbReference type="InterPro" id="IPR028994">
    <property type="entry name" value="Integrin_alpha_N"/>
</dbReference>
<dbReference type="EMBL" id="FOFA01000006">
    <property type="protein sequence ID" value="SEQ80439.1"/>
    <property type="molecule type" value="Genomic_DNA"/>
</dbReference>
<dbReference type="Proteomes" id="UP000198504">
    <property type="component" value="Unassembled WGS sequence"/>
</dbReference>
<dbReference type="InterPro" id="IPR013519">
    <property type="entry name" value="Int_alpha_beta-p"/>
</dbReference>
<gene>
    <name evidence="3" type="ORF">SAMN05421756_10654</name>
</gene>
<evidence type="ECO:0000313" key="4">
    <source>
        <dbReference type="Proteomes" id="UP000198504"/>
    </source>
</evidence>
<name>A0A1H9J0Z8_9ACTN</name>
<dbReference type="RefSeq" id="WP_091181988.1">
    <property type="nucleotide sequence ID" value="NZ_FOFA01000006.1"/>
</dbReference>
<proteinExistence type="predicted"/>
<keyword evidence="4" id="KW-1185">Reference proteome</keyword>
<keyword evidence="2" id="KW-0732">Signal</keyword>
<reference evidence="4" key="1">
    <citation type="submission" date="2016-10" db="EMBL/GenBank/DDBJ databases">
        <authorList>
            <person name="Varghese N."/>
            <person name="Submissions S."/>
        </authorList>
    </citation>
    <scope>NUCLEOTIDE SEQUENCE [LARGE SCALE GENOMIC DNA]</scope>
    <source>
        <strain evidence="4">CGMCC 4.6856</strain>
    </source>
</reference>
<evidence type="ECO:0000313" key="3">
    <source>
        <dbReference type="EMBL" id="SEQ80439.1"/>
    </source>
</evidence>
<feature type="chain" id="PRO_5039583419" evidence="2">
    <location>
        <begin position="22"/>
        <end position="521"/>
    </location>
</feature>
<dbReference type="OrthoDB" id="344301at2"/>
<dbReference type="PROSITE" id="PS51470">
    <property type="entry name" value="FG_GAP"/>
    <property type="match status" value="1"/>
</dbReference>
<dbReference type="STRING" id="1036181.SAMN05421756_10654"/>
<dbReference type="Gene3D" id="2.130.10.130">
    <property type="entry name" value="Integrin alpha, N-terminal"/>
    <property type="match status" value="1"/>
</dbReference>
<protein>
    <submittedName>
        <fullName evidence="3">Uncharacterized protein</fullName>
    </submittedName>
</protein>
<dbReference type="AlphaFoldDB" id="A0A1H9J0Z8"/>
<organism evidence="3 4">
    <name type="scientific">Microlunatus flavus</name>
    <dbReference type="NCBI Taxonomy" id="1036181"/>
    <lineage>
        <taxon>Bacteria</taxon>
        <taxon>Bacillati</taxon>
        <taxon>Actinomycetota</taxon>
        <taxon>Actinomycetes</taxon>
        <taxon>Propionibacteriales</taxon>
        <taxon>Propionibacteriaceae</taxon>
        <taxon>Microlunatus</taxon>
    </lineage>
</organism>
<accession>A0A1H9J0Z8</accession>
<feature type="signal peptide" evidence="2">
    <location>
        <begin position="1"/>
        <end position="21"/>
    </location>
</feature>
<evidence type="ECO:0000256" key="1">
    <source>
        <dbReference type="SAM" id="MobiDB-lite"/>
    </source>
</evidence>
<feature type="region of interest" description="Disordered" evidence="1">
    <location>
        <begin position="415"/>
        <end position="437"/>
    </location>
</feature>
<evidence type="ECO:0000256" key="2">
    <source>
        <dbReference type="SAM" id="SignalP"/>
    </source>
</evidence>